<proteinExistence type="predicted"/>
<dbReference type="GeneID" id="38937988"/>
<dbReference type="EMBL" id="DUJP01000033">
    <property type="protein sequence ID" value="HII47779.1"/>
    <property type="molecule type" value="Genomic_DNA"/>
</dbReference>
<evidence type="ECO:0000313" key="2">
    <source>
        <dbReference type="Proteomes" id="UP000651120"/>
    </source>
</evidence>
<organism evidence="1 2">
    <name type="scientific">Pyrobaculum aerophilum</name>
    <dbReference type="NCBI Taxonomy" id="13773"/>
    <lineage>
        <taxon>Archaea</taxon>
        <taxon>Thermoproteota</taxon>
        <taxon>Thermoprotei</taxon>
        <taxon>Thermoproteales</taxon>
        <taxon>Thermoproteaceae</taxon>
        <taxon>Pyrobaculum</taxon>
    </lineage>
</organism>
<accession>A0A832T4Y3</accession>
<gene>
    <name evidence="1" type="ORF">HA333_10175</name>
</gene>
<dbReference type="Proteomes" id="UP000651120">
    <property type="component" value="Unassembled WGS sequence"/>
</dbReference>
<reference evidence="1" key="1">
    <citation type="journal article" date="2020" name="bioRxiv">
        <title>A rank-normalized archaeal taxonomy based on genome phylogeny resolves widespread incomplete and uneven classifications.</title>
        <authorList>
            <person name="Rinke C."/>
            <person name="Chuvochina M."/>
            <person name="Mussig A.J."/>
            <person name="Chaumeil P.-A."/>
            <person name="Waite D.W."/>
            <person name="Whitman W.B."/>
            <person name="Parks D.H."/>
            <person name="Hugenholtz P."/>
        </authorList>
    </citation>
    <scope>NUCLEOTIDE SEQUENCE</scope>
    <source>
        <strain evidence="1">UBA8839</strain>
    </source>
</reference>
<protein>
    <submittedName>
        <fullName evidence="1">Uncharacterized protein</fullName>
    </submittedName>
</protein>
<name>A0A832T4Y3_9CREN</name>
<comment type="caution">
    <text evidence="1">The sequence shown here is derived from an EMBL/GenBank/DDBJ whole genome shotgun (WGS) entry which is preliminary data.</text>
</comment>
<sequence>MVAPQLAIVEKLAKWAGERGKRLVVFLEHFKKRSLYTVEKKFAKSARNRLKRDLRKLFYFAKSLTETILLKTARRFTRRPLESVHICGNFGRARQIRRGQP</sequence>
<dbReference type="AlphaFoldDB" id="A0A832T4Y3"/>
<dbReference type="RefSeq" id="WP_011009561.1">
    <property type="nucleotide sequence ID" value="NZ_DUJP01000033.1"/>
</dbReference>
<evidence type="ECO:0000313" key="1">
    <source>
        <dbReference type="EMBL" id="HII47779.1"/>
    </source>
</evidence>